<keyword evidence="2" id="KW-0813">Transport</keyword>
<gene>
    <name evidence="11" type="ORF">CRD59_02440</name>
</gene>
<feature type="transmembrane region" description="Helical" evidence="10">
    <location>
        <begin position="226"/>
        <end position="245"/>
    </location>
</feature>
<feature type="transmembrane region" description="Helical" evidence="10">
    <location>
        <begin position="310"/>
        <end position="332"/>
    </location>
</feature>
<dbReference type="PANTHER" id="PTHR43427">
    <property type="entry name" value="CHLORIDE CHANNEL PROTEIN CLC-E"/>
    <property type="match status" value="1"/>
</dbReference>
<feature type="transmembrane region" description="Helical" evidence="10">
    <location>
        <begin position="64"/>
        <end position="81"/>
    </location>
</feature>
<dbReference type="GO" id="GO:0034707">
    <property type="term" value="C:chloride channel complex"/>
    <property type="evidence" value="ECO:0007669"/>
    <property type="project" value="UniProtKB-KW"/>
</dbReference>
<protein>
    <submittedName>
        <fullName evidence="11">Chloride channel protein</fullName>
    </submittedName>
</protein>
<keyword evidence="3 10" id="KW-0812">Transmembrane</keyword>
<feature type="transmembrane region" description="Helical" evidence="10">
    <location>
        <begin position="12"/>
        <end position="36"/>
    </location>
</feature>
<sequence>MDDSGPFMPRVWSLALSTVVLGVLAGVSSGLLSLFLDVVERGFMGFVEGPGVPGPLGVQPLRRLLSVLAGGVVAAVVWWLLRNKARRVPSVAEAVKGAWMPVWQTVVHVLTQIFLVATGGSIGREVAPREAGAMLGGVWFRLTHRLGLRESDRPLLVAAAAGAGFAGIYISPLTGTLFGVEVLLASADLTTVAVCLGMSSVATLVGGSIKGFESYYEVGSQPFSRWAMLFALVAGPLSGALGAAFRRLTSWAESQQTTGRAILWQLPAVAAMTGLVATIVPQVMGNGRALAQAAMSLDSSSVSTAEGRSVWMLILLFLTFGVWKAICTVFTIRAGAAGGTLTPSIALGAVLGAILALACSLFLPGIPFWQAAVIGAAATLAASQQAPLMALFMLFEVCHLPAPALMPLALAVALSAAVSRVLLNRWRSTAAVQ</sequence>
<evidence type="ECO:0000256" key="4">
    <source>
        <dbReference type="ARBA" id="ARBA00022989"/>
    </source>
</evidence>
<dbReference type="AlphaFoldDB" id="A0A366KD02"/>
<feature type="transmembrane region" description="Helical" evidence="10">
    <location>
        <begin position="261"/>
        <end position="280"/>
    </location>
</feature>
<comment type="caution">
    <text evidence="11">The sequence shown here is derived from an EMBL/GenBank/DDBJ whole genome shotgun (WGS) entry which is preliminary data.</text>
</comment>
<feature type="transmembrane region" description="Helical" evidence="10">
    <location>
        <begin position="344"/>
        <end position="364"/>
    </location>
</feature>
<proteinExistence type="predicted"/>
<keyword evidence="4 10" id="KW-1133">Transmembrane helix</keyword>
<dbReference type="PANTHER" id="PTHR43427:SF6">
    <property type="entry name" value="CHLORIDE CHANNEL PROTEIN CLC-E"/>
    <property type="match status" value="1"/>
</dbReference>
<organism evidence="11 12">
    <name type="scientific">Bifidobacterium xylocopae</name>
    <dbReference type="NCBI Taxonomy" id="2493119"/>
    <lineage>
        <taxon>Bacteria</taxon>
        <taxon>Bacillati</taxon>
        <taxon>Actinomycetota</taxon>
        <taxon>Actinomycetes</taxon>
        <taxon>Bifidobacteriales</taxon>
        <taxon>Bifidobacteriaceae</taxon>
        <taxon>Bifidobacterium</taxon>
    </lineage>
</organism>
<dbReference type="InterPro" id="IPR050368">
    <property type="entry name" value="ClC-type_chloride_channel"/>
</dbReference>
<evidence type="ECO:0000256" key="2">
    <source>
        <dbReference type="ARBA" id="ARBA00022448"/>
    </source>
</evidence>
<dbReference type="Gene3D" id="1.10.3080.10">
    <property type="entry name" value="Clc chloride channel"/>
    <property type="match status" value="1"/>
</dbReference>
<keyword evidence="7" id="KW-0869">Chloride channel</keyword>
<dbReference type="EMBL" id="PDCH01000003">
    <property type="protein sequence ID" value="RBP99616.1"/>
    <property type="molecule type" value="Genomic_DNA"/>
</dbReference>
<feature type="transmembrane region" description="Helical" evidence="10">
    <location>
        <begin position="404"/>
        <end position="423"/>
    </location>
</feature>
<evidence type="ECO:0000313" key="11">
    <source>
        <dbReference type="EMBL" id="RBP99616.1"/>
    </source>
</evidence>
<dbReference type="InterPro" id="IPR001807">
    <property type="entry name" value="ClC"/>
</dbReference>
<evidence type="ECO:0000313" key="12">
    <source>
        <dbReference type="Proteomes" id="UP000252345"/>
    </source>
</evidence>
<evidence type="ECO:0000256" key="10">
    <source>
        <dbReference type="SAM" id="Phobius"/>
    </source>
</evidence>
<name>A0A366KD02_9BIFI</name>
<keyword evidence="9" id="KW-0407">Ion channel</keyword>
<dbReference type="InterPro" id="IPR014743">
    <property type="entry name" value="Cl-channel_core"/>
</dbReference>
<evidence type="ECO:0000256" key="6">
    <source>
        <dbReference type="ARBA" id="ARBA00023136"/>
    </source>
</evidence>
<keyword evidence="8" id="KW-0868">Chloride</keyword>
<evidence type="ECO:0000256" key="3">
    <source>
        <dbReference type="ARBA" id="ARBA00022692"/>
    </source>
</evidence>
<evidence type="ECO:0000256" key="9">
    <source>
        <dbReference type="ARBA" id="ARBA00023303"/>
    </source>
</evidence>
<accession>A0A366KD02</accession>
<keyword evidence="5" id="KW-0406">Ion transport</keyword>
<keyword evidence="12" id="KW-1185">Reference proteome</keyword>
<dbReference type="PRINTS" id="PR00762">
    <property type="entry name" value="CLCHANNEL"/>
</dbReference>
<evidence type="ECO:0000256" key="8">
    <source>
        <dbReference type="ARBA" id="ARBA00023214"/>
    </source>
</evidence>
<dbReference type="Proteomes" id="UP000252345">
    <property type="component" value="Unassembled WGS sequence"/>
</dbReference>
<feature type="transmembrane region" description="Helical" evidence="10">
    <location>
        <begin position="154"/>
        <end position="171"/>
    </location>
</feature>
<evidence type="ECO:0000256" key="1">
    <source>
        <dbReference type="ARBA" id="ARBA00004141"/>
    </source>
</evidence>
<dbReference type="GO" id="GO:0005254">
    <property type="term" value="F:chloride channel activity"/>
    <property type="evidence" value="ECO:0007669"/>
    <property type="project" value="UniProtKB-KW"/>
</dbReference>
<evidence type="ECO:0000256" key="7">
    <source>
        <dbReference type="ARBA" id="ARBA00023173"/>
    </source>
</evidence>
<dbReference type="OrthoDB" id="3261015at2"/>
<dbReference type="SUPFAM" id="SSF81340">
    <property type="entry name" value="Clc chloride channel"/>
    <property type="match status" value="1"/>
</dbReference>
<comment type="subcellular location">
    <subcellularLocation>
        <location evidence="1">Membrane</location>
        <topology evidence="1">Multi-pass membrane protein</topology>
    </subcellularLocation>
</comment>
<dbReference type="Pfam" id="PF00654">
    <property type="entry name" value="Voltage_CLC"/>
    <property type="match status" value="1"/>
</dbReference>
<reference evidence="11 12" key="1">
    <citation type="submission" date="2017-10" db="EMBL/GenBank/DDBJ databases">
        <title>Bifidobacterium xylocopum sp. nov. and Bifidobacterium aemilianum sp. nov., from the carpenter bee (Xylocopa violacea) digestive tract.</title>
        <authorList>
            <person name="Alberoni D."/>
            <person name="Baffoni L."/>
            <person name="Di Gioia D."/>
            <person name="Gaggia F."/>
            <person name="Biavati B."/>
        </authorList>
    </citation>
    <scope>NUCLEOTIDE SEQUENCE [LARGE SCALE GENOMIC DNA]</scope>
    <source>
        <strain evidence="11 12">XV2</strain>
    </source>
</reference>
<keyword evidence="6 10" id="KW-0472">Membrane</keyword>
<evidence type="ECO:0000256" key="5">
    <source>
        <dbReference type="ARBA" id="ARBA00023065"/>
    </source>
</evidence>